<comment type="subunit">
    <text evidence="9">Monomer.</text>
</comment>
<dbReference type="InterPro" id="IPR006124">
    <property type="entry name" value="Metalloenzyme"/>
</dbReference>
<evidence type="ECO:0000256" key="6">
    <source>
        <dbReference type="ARBA" id="ARBA00023152"/>
    </source>
</evidence>
<comment type="cofactor">
    <cofactor evidence="9">
        <name>Mn(2+)</name>
        <dbReference type="ChEBI" id="CHEBI:29035"/>
    </cofactor>
    <text evidence="9">Binds 2 manganese ions per subunit.</text>
</comment>
<comment type="similarity">
    <text evidence="4 9">Belongs to the BPG-independent phosphoglycerate mutase family.</text>
</comment>
<dbReference type="STRING" id="1797472.A2215_04025"/>
<dbReference type="GO" id="GO:0004619">
    <property type="term" value="F:phosphoglycerate mutase activity"/>
    <property type="evidence" value="ECO:0007669"/>
    <property type="project" value="UniProtKB-UniRule"/>
</dbReference>
<dbReference type="UniPathway" id="UPA00109">
    <property type="reaction ID" value="UER00186"/>
</dbReference>
<dbReference type="InterPro" id="IPR011258">
    <property type="entry name" value="BPG-indep_PGM_N"/>
</dbReference>
<dbReference type="PANTHER" id="PTHR31637:SF0">
    <property type="entry name" value="2,3-BISPHOSPHOGLYCERATE-INDEPENDENT PHOSPHOGLYCERATE MUTASE"/>
    <property type="match status" value="1"/>
</dbReference>
<dbReference type="PANTHER" id="PTHR31637">
    <property type="entry name" value="2,3-BISPHOSPHOGLYCERATE-INDEPENDENT PHOSPHOGLYCERATE MUTASE"/>
    <property type="match status" value="1"/>
</dbReference>
<feature type="binding site" evidence="9 13">
    <location>
        <position position="12"/>
    </location>
    <ligand>
        <name>Mn(2+)</name>
        <dbReference type="ChEBI" id="CHEBI:29035"/>
        <label>2</label>
    </ligand>
</feature>
<dbReference type="PIRSF" id="PIRSF001492">
    <property type="entry name" value="IPGAM"/>
    <property type="match status" value="1"/>
</dbReference>
<feature type="domain" description="BPG-independent PGAM N-terminal" evidence="15">
    <location>
        <begin position="82"/>
        <end position="297"/>
    </location>
</feature>
<keyword evidence="6 9" id="KW-0324">Glycolysis</keyword>
<accession>A0A1F5EEZ0</accession>
<dbReference type="EMBL" id="MEZY01000002">
    <property type="protein sequence ID" value="OGD65958.1"/>
    <property type="molecule type" value="Genomic_DNA"/>
</dbReference>
<dbReference type="Gene3D" id="3.40.1450.10">
    <property type="entry name" value="BPG-independent phosphoglycerate mutase, domain B"/>
    <property type="match status" value="1"/>
</dbReference>
<comment type="pathway">
    <text evidence="3 9">Carbohydrate degradation; glycolysis; pyruvate from D-glyceraldehyde 3-phosphate: step 3/5.</text>
</comment>
<name>A0A1F5EEZ0_9BACT</name>
<dbReference type="InterPro" id="IPR005995">
    <property type="entry name" value="Pgm_bpd_ind"/>
</dbReference>
<comment type="caution">
    <text evidence="16">The sequence shown here is derived from an EMBL/GenBank/DDBJ whole genome shotgun (WGS) entry which is preliminary data.</text>
</comment>
<dbReference type="AlphaFoldDB" id="A0A1F5EEZ0"/>
<evidence type="ECO:0000259" key="15">
    <source>
        <dbReference type="Pfam" id="PF06415"/>
    </source>
</evidence>
<dbReference type="Gene3D" id="3.40.720.10">
    <property type="entry name" value="Alkaline Phosphatase, subunit A"/>
    <property type="match status" value="1"/>
</dbReference>
<dbReference type="GO" id="GO:0006007">
    <property type="term" value="P:glucose catabolic process"/>
    <property type="evidence" value="ECO:0007669"/>
    <property type="project" value="InterPro"/>
</dbReference>
<comment type="function">
    <text evidence="2 9">Catalyzes the interconversion of 2-phosphoglycerate and 3-phosphoglycerate.</text>
</comment>
<dbReference type="SUPFAM" id="SSF64158">
    <property type="entry name" value="2,3-Bisphosphoglycerate-independent phosphoglycerate mutase, substrate-binding domain"/>
    <property type="match status" value="1"/>
</dbReference>
<reference evidence="16 17" key="1">
    <citation type="journal article" date="2016" name="Nat. Commun.">
        <title>Thousands of microbial genomes shed light on interconnected biogeochemical processes in an aquifer system.</title>
        <authorList>
            <person name="Anantharaman K."/>
            <person name="Brown C.T."/>
            <person name="Hug L.A."/>
            <person name="Sharon I."/>
            <person name="Castelle C.J."/>
            <person name="Probst A.J."/>
            <person name="Thomas B.C."/>
            <person name="Singh A."/>
            <person name="Wilkins M.J."/>
            <person name="Karaoz U."/>
            <person name="Brodie E.L."/>
            <person name="Williams K.H."/>
            <person name="Hubbard S.S."/>
            <person name="Banfield J.F."/>
        </authorList>
    </citation>
    <scope>NUCLEOTIDE SEQUENCE [LARGE SCALE GENOMIC DNA]</scope>
</reference>
<dbReference type="SUPFAM" id="SSF53649">
    <property type="entry name" value="Alkaline phosphatase-like"/>
    <property type="match status" value="1"/>
</dbReference>
<feature type="binding site" evidence="9 12">
    <location>
        <begin position="153"/>
        <end position="154"/>
    </location>
    <ligand>
        <name>substrate</name>
    </ligand>
</feature>
<feature type="binding site" evidence="9 13">
    <location>
        <position position="445"/>
    </location>
    <ligand>
        <name>Mn(2+)</name>
        <dbReference type="ChEBI" id="CHEBI:29035"/>
        <label>2</label>
    </ligand>
</feature>
<feature type="binding site" evidence="9 12">
    <location>
        <position position="123"/>
    </location>
    <ligand>
        <name>substrate</name>
    </ligand>
</feature>
<dbReference type="InterPro" id="IPR036646">
    <property type="entry name" value="PGAM_B_sf"/>
</dbReference>
<evidence type="ECO:0000256" key="13">
    <source>
        <dbReference type="PIRSR" id="PIRSR001492-3"/>
    </source>
</evidence>
<evidence type="ECO:0000256" key="4">
    <source>
        <dbReference type="ARBA" id="ARBA00008819"/>
    </source>
</evidence>
<evidence type="ECO:0000256" key="1">
    <source>
        <dbReference type="ARBA" id="ARBA00000370"/>
    </source>
</evidence>
<dbReference type="Pfam" id="PF01676">
    <property type="entry name" value="Metalloenzyme"/>
    <property type="match status" value="1"/>
</dbReference>
<keyword evidence="5 9" id="KW-0479">Metal-binding</keyword>
<dbReference type="GO" id="GO:0006096">
    <property type="term" value="P:glycolytic process"/>
    <property type="evidence" value="ECO:0007669"/>
    <property type="project" value="UniProtKB-UniRule"/>
</dbReference>
<proteinExistence type="inferred from homology"/>
<gene>
    <name evidence="9" type="primary">gpmI</name>
    <name evidence="16" type="ORF">A2215_04025</name>
</gene>
<feature type="binding site" evidence="9 12">
    <location>
        <position position="185"/>
    </location>
    <ligand>
        <name>substrate</name>
    </ligand>
</feature>
<feature type="binding site" evidence="9 13">
    <location>
        <position position="407"/>
    </location>
    <ligand>
        <name>Mn(2+)</name>
        <dbReference type="ChEBI" id="CHEBI:29035"/>
        <label>1</label>
    </ligand>
</feature>
<evidence type="ECO:0000259" key="14">
    <source>
        <dbReference type="Pfam" id="PF01676"/>
    </source>
</evidence>
<comment type="catalytic activity">
    <reaction evidence="1 9">
        <text>(2R)-2-phosphoglycerate = (2R)-3-phosphoglycerate</text>
        <dbReference type="Rhea" id="RHEA:15901"/>
        <dbReference type="ChEBI" id="CHEBI:58272"/>
        <dbReference type="ChEBI" id="CHEBI:58289"/>
        <dbReference type="EC" id="5.4.2.12"/>
    </reaction>
</comment>
<evidence type="ECO:0000256" key="5">
    <source>
        <dbReference type="ARBA" id="ARBA00022723"/>
    </source>
</evidence>
<dbReference type="EC" id="5.4.2.12" evidence="9 10"/>
<feature type="binding site" evidence="9 13">
    <location>
        <position position="444"/>
    </location>
    <ligand>
        <name>Mn(2+)</name>
        <dbReference type="ChEBI" id="CHEBI:29035"/>
        <label>2</label>
    </ligand>
</feature>
<dbReference type="CDD" id="cd16010">
    <property type="entry name" value="iPGM"/>
    <property type="match status" value="1"/>
</dbReference>
<evidence type="ECO:0000256" key="11">
    <source>
        <dbReference type="PIRSR" id="PIRSR001492-1"/>
    </source>
</evidence>
<keyword evidence="7 9" id="KW-0464">Manganese</keyword>
<feature type="active site" description="Phosphoserine intermediate" evidence="9 11">
    <location>
        <position position="62"/>
    </location>
</feature>
<evidence type="ECO:0000256" key="3">
    <source>
        <dbReference type="ARBA" id="ARBA00004798"/>
    </source>
</evidence>
<evidence type="ECO:0000256" key="12">
    <source>
        <dbReference type="PIRSR" id="PIRSR001492-2"/>
    </source>
</evidence>
<dbReference type="Proteomes" id="UP000178583">
    <property type="component" value="Unassembled WGS sequence"/>
</dbReference>
<organism evidence="16 17">
    <name type="scientific">Candidatus Berkelbacteria bacterium RIFOXYA2_FULL_43_10</name>
    <dbReference type="NCBI Taxonomy" id="1797472"/>
    <lineage>
        <taxon>Bacteria</taxon>
        <taxon>Candidatus Berkelbacteria</taxon>
    </lineage>
</organism>
<feature type="binding site" evidence="9 13">
    <location>
        <position position="62"/>
    </location>
    <ligand>
        <name>Mn(2+)</name>
        <dbReference type="ChEBI" id="CHEBI:29035"/>
        <label>2</label>
    </ligand>
</feature>
<dbReference type="GO" id="GO:0030145">
    <property type="term" value="F:manganese ion binding"/>
    <property type="evidence" value="ECO:0007669"/>
    <property type="project" value="UniProtKB-UniRule"/>
</dbReference>
<evidence type="ECO:0000313" key="17">
    <source>
        <dbReference type="Proteomes" id="UP000178583"/>
    </source>
</evidence>
<evidence type="ECO:0000256" key="7">
    <source>
        <dbReference type="ARBA" id="ARBA00023211"/>
    </source>
</evidence>
<dbReference type="NCBIfam" id="TIGR01307">
    <property type="entry name" value="pgm_bpd_ind"/>
    <property type="match status" value="1"/>
</dbReference>
<feature type="binding site" evidence="9 13">
    <location>
        <position position="403"/>
    </location>
    <ligand>
        <name>Mn(2+)</name>
        <dbReference type="ChEBI" id="CHEBI:29035"/>
        <label>1</label>
    </ligand>
</feature>
<dbReference type="GO" id="GO:0005829">
    <property type="term" value="C:cytosol"/>
    <property type="evidence" value="ECO:0007669"/>
    <property type="project" value="TreeGrafter"/>
</dbReference>
<evidence type="ECO:0000256" key="8">
    <source>
        <dbReference type="ARBA" id="ARBA00023235"/>
    </source>
</evidence>
<feature type="binding site" evidence="9 13">
    <location>
        <position position="463"/>
    </location>
    <ligand>
        <name>Mn(2+)</name>
        <dbReference type="ChEBI" id="CHEBI:29035"/>
        <label>1</label>
    </ligand>
</feature>
<keyword evidence="8 9" id="KW-0413">Isomerase</keyword>
<dbReference type="InterPro" id="IPR017850">
    <property type="entry name" value="Alkaline_phosphatase_core_sf"/>
</dbReference>
<dbReference type="Pfam" id="PF06415">
    <property type="entry name" value="iPGM_N"/>
    <property type="match status" value="1"/>
</dbReference>
<dbReference type="FunFam" id="3.40.1450.10:FF:000002">
    <property type="entry name" value="2,3-bisphosphoglycerate-independent phosphoglycerate mutase"/>
    <property type="match status" value="1"/>
</dbReference>
<evidence type="ECO:0000256" key="10">
    <source>
        <dbReference type="NCBIfam" id="TIGR01307"/>
    </source>
</evidence>
<evidence type="ECO:0000313" key="16">
    <source>
        <dbReference type="EMBL" id="OGD65958.1"/>
    </source>
</evidence>
<dbReference type="HAMAP" id="MF_01038">
    <property type="entry name" value="GpmI"/>
    <property type="match status" value="1"/>
</dbReference>
<evidence type="ECO:0000256" key="2">
    <source>
        <dbReference type="ARBA" id="ARBA00002315"/>
    </source>
</evidence>
<protein>
    <recommendedName>
        <fullName evidence="9 10">2,3-bisphosphoglycerate-independent phosphoglycerate mutase</fullName>
        <shortName evidence="9">BPG-independent PGAM</shortName>
        <shortName evidence="9">Phosphoglyceromutase</shortName>
        <shortName evidence="9">iPGM</shortName>
        <ecNumber evidence="9 10">5.4.2.12</ecNumber>
    </recommendedName>
</protein>
<feature type="domain" description="Metalloenzyme" evidence="14">
    <location>
        <begin position="6"/>
        <end position="503"/>
    </location>
</feature>
<feature type="binding site" evidence="9 12">
    <location>
        <position position="336"/>
    </location>
    <ligand>
        <name>substrate</name>
    </ligand>
</feature>
<feature type="binding site" evidence="9 12">
    <location>
        <begin position="260"/>
        <end position="263"/>
    </location>
    <ligand>
        <name>substrate</name>
    </ligand>
</feature>
<feature type="binding site" evidence="9 12">
    <location>
        <position position="191"/>
    </location>
    <ligand>
        <name>substrate</name>
    </ligand>
</feature>
<evidence type="ECO:0000256" key="9">
    <source>
        <dbReference type="HAMAP-Rule" id="MF_01038"/>
    </source>
</evidence>
<sequence>MINLPLILLILDGWGIAPSWGGNAITLAKTPNFDRLWRSCPSSTIRASDGAVGLPEDAPGNSEAGHLNIGAGRVVHQDFPMINREIESGKFYENSAMKQVLLHAQKNQSAVNLVGLLSKTGTHSHIDHLFALLNYFKKSNFNNVFIHLFSDGRDSDPMSGIEYISEVEEEIKKIGVGRVASVMGRYYGMDRDNRWGRTARAYNAMILGEAEKCEKAIDVFSQSYRRGITDEFIEPRVIVDKENQISTIKNDDSIIFFNFRADRIRQLVKALVGQNIKGFEDKKNLSDLFVATFATYEEMGSENIARIFEPDKVRSPLAKIISENNLRQYHIAETEKYPHVTYFINGGRTKPFPGEDWEMVPSPKVRTYDLSPKMSAKGITDRLILKINRRSYHVYVVNFANADMVGHTGNLESVIQAVSFVDLCLGRICDAVIKNSATLMICADHGNAEQMVNPATSDADTEHTTNPVPFMIMKNAEEKKLILNPSGKLADIAPTMLGLIGAEKPIEMDGVCLIKE</sequence>